<dbReference type="InterPro" id="IPR003661">
    <property type="entry name" value="HisK_dim/P_dom"/>
</dbReference>
<dbReference type="Pfam" id="PF00512">
    <property type="entry name" value="HisKA"/>
    <property type="match status" value="1"/>
</dbReference>
<dbReference type="SMART" id="SM00065">
    <property type="entry name" value="GAF"/>
    <property type="match status" value="1"/>
</dbReference>
<dbReference type="RefSeq" id="WP_313977466.1">
    <property type="nucleotide sequence ID" value="NZ_JASJOS010000004.1"/>
</dbReference>
<organism evidence="6 7">
    <name type="scientific">Xanthocytophaga flava</name>
    <dbReference type="NCBI Taxonomy" id="3048013"/>
    <lineage>
        <taxon>Bacteria</taxon>
        <taxon>Pseudomonadati</taxon>
        <taxon>Bacteroidota</taxon>
        <taxon>Cytophagia</taxon>
        <taxon>Cytophagales</taxon>
        <taxon>Rhodocytophagaceae</taxon>
        <taxon>Xanthocytophaga</taxon>
    </lineage>
</organism>
<evidence type="ECO:0000256" key="2">
    <source>
        <dbReference type="ARBA" id="ARBA00012438"/>
    </source>
</evidence>
<dbReference type="Pfam" id="PF01590">
    <property type="entry name" value="GAF"/>
    <property type="match status" value="1"/>
</dbReference>
<dbReference type="Gene3D" id="3.30.450.40">
    <property type="match status" value="1"/>
</dbReference>
<dbReference type="SMART" id="SM00388">
    <property type="entry name" value="HisKA"/>
    <property type="match status" value="1"/>
</dbReference>
<dbReference type="Pfam" id="PF02518">
    <property type="entry name" value="HATPase_c"/>
    <property type="match status" value="1"/>
</dbReference>
<keyword evidence="6" id="KW-0808">Transferase</keyword>
<dbReference type="InterPro" id="IPR005467">
    <property type="entry name" value="His_kinase_dom"/>
</dbReference>
<dbReference type="SUPFAM" id="SSF55874">
    <property type="entry name" value="ATPase domain of HSP90 chaperone/DNA topoisomerase II/histidine kinase"/>
    <property type="match status" value="1"/>
</dbReference>
<dbReference type="InterPro" id="IPR036097">
    <property type="entry name" value="HisK_dim/P_sf"/>
</dbReference>
<evidence type="ECO:0000313" key="6">
    <source>
        <dbReference type="EMBL" id="MDJ1480627.1"/>
    </source>
</evidence>
<comment type="catalytic activity">
    <reaction evidence="1">
        <text>ATP + protein L-histidine = ADP + protein N-phospho-L-histidine.</text>
        <dbReference type="EC" id="2.7.13.3"/>
    </reaction>
</comment>
<dbReference type="InterPro" id="IPR004358">
    <property type="entry name" value="Sig_transdc_His_kin-like_C"/>
</dbReference>
<dbReference type="AlphaFoldDB" id="A0AAE3QJQ2"/>
<keyword evidence="4" id="KW-0175">Coiled coil</keyword>
<evidence type="ECO:0000256" key="3">
    <source>
        <dbReference type="ARBA" id="ARBA00022553"/>
    </source>
</evidence>
<evidence type="ECO:0000256" key="4">
    <source>
        <dbReference type="SAM" id="Coils"/>
    </source>
</evidence>
<keyword evidence="6" id="KW-0418">Kinase</keyword>
<proteinExistence type="predicted"/>
<comment type="caution">
    <text evidence="6">The sequence shown here is derived from an EMBL/GenBank/DDBJ whole genome shotgun (WGS) entry which is preliminary data.</text>
</comment>
<dbReference type="InterPro" id="IPR029016">
    <property type="entry name" value="GAF-like_dom_sf"/>
</dbReference>
<dbReference type="InterPro" id="IPR003018">
    <property type="entry name" value="GAF"/>
</dbReference>
<gene>
    <name evidence="6" type="ORF">QNI16_09035</name>
</gene>
<name>A0AAE3QJQ2_9BACT</name>
<dbReference type="CDD" id="cd00082">
    <property type="entry name" value="HisKA"/>
    <property type="match status" value="1"/>
</dbReference>
<evidence type="ECO:0000313" key="7">
    <source>
        <dbReference type="Proteomes" id="UP001241110"/>
    </source>
</evidence>
<dbReference type="EC" id="2.7.13.3" evidence="2"/>
<dbReference type="InterPro" id="IPR036890">
    <property type="entry name" value="HATPase_C_sf"/>
</dbReference>
<protein>
    <recommendedName>
        <fullName evidence="2">histidine kinase</fullName>
        <ecNumber evidence="2">2.7.13.3</ecNumber>
    </recommendedName>
</protein>
<dbReference type="PANTHER" id="PTHR43102:SF2">
    <property type="entry name" value="GAF DOMAIN-CONTAINING PROTEIN"/>
    <property type="match status" value="1"/>
</dbReference>
<dbReference type="SMART" id="SM00387">
    <property type="entry name" value="HATPase_c"/>
    <property type="match status" value="1"/>
</dbReference>
<dbReference type="Gene3D" id="3.30.565.10">
    <property type="entry name" value="Histidine kinase-like ATPase, C-terminal domain"/>
    <property type="match status" value="1"/>
</dbReference>
<feature type="domain" description="Histidine kinase" evidence="5">
    <location>
        <begin position="201"/>
        <end position="420"/>
    </location>
</feature>
<dbReference type="SUPFAM" id="SSF47384">
    <property type="entry name" value="Homodimeric domain of signal transducing histidine kinase"/>
    <property type="match status" value="1"/>
</dbReference>
<dbReference type="Gene3D" id="1.10.287.130">
    <property type="match status" value="1"/>
</dbReference>
<sequence length="438" mass="49951">MKDSSISLEEAKRLQALFSYHILDTPAEKDFDDIVCLASQICQTPISLISLLDHERLWAKAKIGVEASEIPREITFCTSAITQNNLFIIGNTLEDNQYCENPLVVGDPHIRFYAGMPLITPTGYKLGTLCVMDQVPRQLTSEQKFALELLSRQVVQQLELRQKNRQLANDAEMLQLQNQQLNEMHQRSEETNQLMSRFLSIISHDVRTPVNLLRGFLPLLTNDDIPAQEQKKVIDKISLMLVSTDELLSNLVHWTSRQIKGMSIHNQPINLEKLVESELFKLAISASQKHNLLINAMPSLTAWADYDILRFILRNLLGNANKYTVSGTIEVRGWEEYDLEGKEHLVISIKDSGRGMSKEQQNKLFNWQDKNSQPGTNGERGSGVGLLLCRDFISDLQGRIWLESKPDQGTTFFFTLVKYNQDLHRKQQPDYALKALTL</sequence>
<dbReference type="InterPro" id="IPR003594">
    <property type="entry name" value="HATPase_dom"/>
</dbReference>
<dbReference type="GO" id="GO:0000155">
    <property type="term" value="F:phosphorelay sensor kinase activity"/>
    <property type="evidence" value="ECO:0007669"/>
    <property type="project" value="InterPro"/>
</dbReference>
<feature type="coiled-coil region" evidence="4">
    <location>
        <begin position="157"/>
        <end position="191"/>
    </location>
</feature>
<dbReference type="PRINTS" id="PR00344">
    <property type="entry name" value="BCTRLSENSOR"/>
</dbReference>
<dbReference type="EMBL" id="JASJOS010000004">
    <property type="protein sequence ID" value="MDJ1480627.1"/>
    <property type="molecule type" value="Genomic_DNA"/>
</dbReference>
<dbReference type="Proteomes" id="UP001241110">
    <property type="component" value="Unassembled WGS sequence"/>
</dbReference>
<keyword evidence="3" id="KW-0597">Phosphoprotein</keyword>
<reference evidence="6" key="1">
    <citation type="submission" date="2023-05" db="EMBL/GenBank/DDBJ databases">
        <authorList>
            <person name="Zhang X."/>
        </authorList>
    </citation>
    <scope>NUCLEOTIDE SEQUENCE</scope>
    <source>
        <strain evidence="6">YF14B1</strain>
    </source>
</reference>
<dbReference type="PANTHER" id="PTHR43102">
    <property type="entry name" value="SLR1143 PROTEIN"/>
    <property type="match status" value="1"/>
</dbReference>
<accession>A0AAE3QJQ2</accession>
<evidence type="ECO:0000256" key="1">
    <source>
        <dbReference type="ARBA" id="ARBA00000085"/>
    </source>
</evidence>
<evidence type="ECO:0000259" key="5">
    <source>
        <dbReference type="PROSITE" id="PS50109"/>
    </source>
</evidence>
<dbReference type="SUPFAM" id="SSF55781">
    <property type="entry name" value="GAF domain-like"/>
    <property type="match status" value="1"/>
</dbReference>
<dbReference type="PROSITE" id="PS50109">
    <property type="entry name" value="HIS_KIN"/>
    <property type="match status" value="1"/>
</dbReference>